<sequence length="103" mass="11290">MRFAAIAVSIGIGAAYARQAIPMAGYAYALEICSIKIPKKDLHLREFAVNNQNGLTISKVGLNSRLVKQSASEFRLKVSRKDKGNLICWEKVRAISLVSIALN</sequence>
<accession>A0A7D7LHF9</accession>
<name>A0A7D7LHF9_9NOSO</name>
<organism evidence="1 2">
    <name type="scientific">Nostoc edaphicum CCNP1411</name>
    <dbReference type="NCBI Taxonomy" id="1472755"/>
    <lineage>
        <taxon>Bacteria</taxon>
        <taxon>Bacillati</taxon>
        <taxon>Cyanobacteriota</taxon>
        <taxon>Cyanophyceae</taxon>
        <taxon>Nostocales</taxon>
        <taxon>Nostocaceae</taxon>
        <taxon>Nostoc</taxon>
    </lineage>
</organism>
<proteinExistence type="predicted"/>
<dbReference type="Proteomes" id="UP000514713">
    <property type="component" value="Chromosome"/>
</dbReference>
<dbReference type="EMBL" id="CP054698">
    <property type="protein sequence ID" value="QMS90832.1"/>
    <property type="molecule type" value="Genomic_DNA"/>
</dbReference>
<dbReference type="RefSeq" id="WP_181928565.1">
    <property type="nucleotide sequence ID" value="NZ_CP054698.1"/>
</dbReference>
<dbReference type="AlphaFoldDB" id="A0A7D7LHF9"/>
<evidence type="ECO:0000313" key="1">
    <source>
        <dbReference type="EMBL" id="QMS90832.1"/>
    </source>
</evidence>
<reference evidence="2" key="1">
    <citation type="submission" date="2020-06" db="EMBL/GenBank/DDBJ databases">
        <title>Nostoc edaphicum CCNP1411 genome.</title>
        <authorList>
            <person name="Fidor A."/>
            <person name="Grabski M."/>
            <person name="Gawor J."/>
            <person name="Gromadka R."/>
            <person name="Wegrzyn G."/>
            <person name="Mazur-Marzec H."/>
        </authorList>
    </citation>
    <scope>NUCLEOTIDE SEQUENCE [LARGE SCALE GENOMIC DNA]</scope>
    <source>
        <strain evidence="2">CCNP1411</strain>
    </source>
</reference>
<dbReference type="KEGG" id="ned:HUN01_25840"/>
<evidence type="ECO:0000313" key="2">
    <source>
        <dbReference type="Proteomes" id="UP000514713"/>
    </source>
</evidence>
<gene>
    <name evidence="1" type="ORF">HUN01_25840</name>
</gene>
<keyword evidence="2" id="KW-1185">Reference proteome</keyword>
<protein>
    <submittedName>
        <fullName evidence="1">Uncharacterized protein</fullName>
    </submittedName>
</protein>